<dbReference type="PROSITE" id="PS50076">
    <property type="entry name" value="DNAJ_2"/>
    <property type="match status" value="1"/>
</dbReference>
<dbReference type="PANTHER" id="PTHR45270:SF1">
    <property type="entry name" value="CHAPERONE DNAJ-DOMAIN SUPERFAMILY PROTEIN"/>
    <property type="match status" value="1"/>
</dbReference>
<dbReference type="PROSITE" id="PS00636">
    <property type="entry name" value="DNAJ_1"/>
    <property type="match status" value="1"/>
</dbReference>
<dbReference type="SMART" id="SM00271">
    <property type="entry name" value="DnaJ"/>
    <property type="match status" value="1"/>
</dbReference>
<keyword evidence="2" id="KW-0812">Transmembrane</keyword>
<dbReference type="InterPro" id="IPR018253">
    <property type="entry name" value="DnaJ_domain_CS"/>
</dbReference>
<reference evidence="5" key="2">
    <citation type="submission" date="2025-08" db="UniProtKB">
        <authorList>
            <consortium name="RefSeq"/>
        </authorList>
    </citation>
    <scope>IDENTIFICATION</scope>
    <source>
        <tissue evidence="5">Leaf</tissue>
    </source>
</reference>
<evidence type="ECO:0000259" key="3">
    <source>
        <dbReference type="PROSITE" id="PS50076"/>
    </source>
</evidence>
<dbReference type="SUPFAM" id="SSF46565">
    <property type="entry name" value="Chaperone J-domain"/>
    <property type="match status" value="1"/>
</dbReference>
<dbReference type="InterPro" id="IPR032843">
    <property type="entry name" value="Jiv"/>
</dbReference>
<dbReference type="Proteomes" id="UP000813463">
    <property type="component" value="Chromosome 4"/>
</dbReference>
<keyword evidence="2" id="KW-0472">Membrane</keyword>
<evidence type="ECO:0000256" key="2">
    <source>
        <dbReference type="SAM" id="Phobius"/>
    </source>
</evidence>
<sequence length="564" mass="64434">MEDIGLVQQGWKWVQSQKYGCSFARTTACCFKDRVWVAIDRHWPMVCNGCKNLWRFVVLVLIYWKDSFFRGFRSLIGLQSAALLVIMWSCFLSLTSISCLVYVLISMAAAGVAVQYLGYTPGLFIVGLFAILILWMYANFWITGILFVVGGYLFSLNHARLVVLMALGYSVYCVNVRLGLVGPFLSVNLAFLSNDAFNFLLQWCDTLNESTHCEEHKSSEAFTEDNFSGECEYPIPSDESEEQSSSTSTGKPANKTTSRTTSSTTSVLKNLKEASPSQVIKEDISSLTEMTRILSCIDHYEALGFPRHKKIDAAVLKKEYRKKAMLVHPDKNMGSPQASESFKKLQCAYEVLSDSTKRRDYDEQLRKEEYKNISQKSPSTSTQEAREFFTEESRRIQCTKCGNSHIWICTNRTKAKARWCQDCCQYHQAKDGDGWVEYKGSLVFNVPQKMEIPRAFVCAESKIFDVSEWAICQGMACRPNTHRPSFHVNMVGLEKTTRSNSSRFPWGLDAEMMDDEEEEEFELWLQQALASGLFCETSKRRKTWSPFKLNQKKKQWRRSSSGLT</sequence>
<dbReference type="CDD" id="cd06257">
    <property type="entry name" value="DnaJ"/>
    <property type="match status" value="1"/>
</dbReference>
<dbReference type="InterPro" id="IPR036869">
    <property type="entry name" value="J_dom_sf"/>
</dbReference>
<feature type="transmembrane region" description="Helical" evidence="2">
    <location>
        <begin position="161"/>
        <end position="185"/>
    </location>
</feature>
<dbReference type="Gene3D" id="1.10.287.110">
    <property type="entry name" value="DnaJ domain"/>
    <property type="match status" value="1"/>
</dbReference>
<keyword evidence="4" id="KW-1185">Reference proteome</keyword>
<keyword evidence="2" id="KW-1133">Transmembrane helix</keyword>
<dbReference type="Pfam" id="PF14901">
    <property type="entry name" value="Jiv90"/>
    <property type="match status" value="1"/>
</dbReference>
<evidence type="ECO:0000313" key="4">
    <source>
        <dbReference type="Proteomes" id="UP000813463"/>
    </source>
</evidence>
<dbReference type="KEGG" id="soe:110805476"/>
<dbReference type="OrthoDB" id="1507364at2759"/>
<feature type="domain" description="J" evidence="3">
    <location>
        <begin position="298"/>
        <end position="365"/>
    </location>
</feature>
<feature type="transmembrane region" description="Helical" evidence="2">
    <location>
        <begin position="81"/>
        <end position="105"/>
    </location>
</feature>
<dbReference type="Pfam" id="PF00226">
    <property type="entry name" value="DnaJ"/>
    <property type="match status" value="1"/>
</dbReference>
<reference evidence="4" key="1">
    <citation type="journal article" date="2021" name="Nat. Commun.">
        <title>Genomic analyses provide insights into spinach domestication and the genetic basis of agronomic traits.</title>
        <authorList>
            <person name="Cai X."/>
            <person name="Sun X."/>
            <person name="Xu C."/>
            <person name="Sun H."/>
            <person name="Wang X."/>
            <person name="Ge C."/>
            <person name="Zhang Z."/>
            <person name="Wang Q."/>
            <person name="Fei Z."/>
            <person name="Jiao C."/>
            <person name="Wang Q."/>
        </authorList>
    </citation>
    <scope>NUCLEOTIDE SEQUENCE [LARGE SCALE GENOMIC DNA]</scope>
    <source>
        <strain evidence="4">cv. Varoflay</strain>
    </source>
</reference>
<protein>
    <recommendedName>
        <fullName evidence="3">J domain-containing protein</fullName>
    </recommendedName>
</protein>
<dbReference type="GeneID" id="110805476"/>
<dbReference type="PRINTS" id="PR00625">
    <property type="entry name" value="JDOMAIN"/>
</dbReference>
<dbReference type="RefSeq" id="XP_021866782.1">
    <property type="nucleotide sequence ID" value="XM_022011090.2"/>
</dbReference>
<gene>
    <name evidence="5" type="primary">LOC110805476</name>
</gene>
<feature type="region of interest" description="Disordered" evidence="1">
    <location>
        <begin position="233"/>
        <end position="269"/>
    </location>
</feature>
<evidence type="ECO:0000256" key="1">
    <source>
        <dbReference type="SAM" id="MobiDB-lite"/>
    </source>
</evidence>
<dbReference type="AlphaFoldDB" id="A0A9R0JFB6"/>
<organism evidence="4 5">
    <name type="scientific">Spinacia oleracea</name>
    <name type="common">Spinach</name>
    <dbReference type="NCBI Taxonomy" id="3562"/>
    <lineage>
        <taxon>Eukaryota</taxon>
        <taxon>Viridiplantae</taxon>
        <taxon>Streptophyta</taxon>
        <taxon>Embryophyta</taxon>
        <taxon>Tracheophyta</taxon>
        <taxon>Spermatophyta</taxon>
        <taxon>Magnoliopsida</taxon>
        <taxon>eudicotyledons</taxon>
        <taxon>Gunneridae</taxon>
        <taxon>Pentapetalae</taxon>
        <taxon>Caryophyllales</taxon>
        <taxon>Chenopodiaceae</taxon>
        <taxon>Chenopodioideae</taxon>
        <taxon>Anserineae</taxon>
        <taxon>Spinacia</taxon>
    </lineage>
</organism>
<name>A0A9R0JFB6_SPIOL</name>
<accession>A0A9R0JFB6</accession>
<dbReference type="InterPro" id="IPR001623">
    <property type="entry name" value="DnaJ_domain"/>
</dbReference>
<feature type="compositionally biased region" description="Low complexity" evidence="1">
    <location>
        <begin position="256"/>
        <end position="266"/>
    </location>
</feature>
<proteinExistence type="predicted"/>
<feature type="transmembrane region" description="Helical" evidence="2">
    <location>
        <begin position="125"/>
        <end position="154"/>
    </location>
</feature>
<evidence type="ECO:0000313" key="5">
    <source>
        <dbReference type="RefSeq" id="XP_021866782.1"/>
    </source>
</evidence>
<dbReference type="PANTHER" id="PTHR45270">
    <property type="entry name" value="OS03G0832900 PROTEIN"/>
    <property type="match status" value="1"/>
</dbReference>